<sequence>MLSVFAFLMQAALPSTSLSYSGRTDYQGPGTVCGAAFSVLLREGESAALIKRSAIDAELSFTTRDGDFTIHESQYATLGGKVVRHFAEGHLRRKREATSYMWTFRDAAPGSTDVSGPGVNTRRPSAALERIVFEPPRNGFVGGEKCLAGASSDKR</sequence>
<organism evidence="1 2">
    <name type="scientific">Sphingobium scionense</name>
    <dbReference type="NCBI Taxonomy" id="1404341"/>
    <lineage>
        <taxon>Bacteria</taxon>
        <taxon>Pseudomonadati</taxon>
        <taxon>Pseudomonadota</taxon>
        <taxon>Alphaproteobacteria</taxon>
        <taxon>Sphingomonadales</taxon>
        <taxon>Sphingomonadaceae</taxon>
        <taxon>Sphingobium</taxon>
    </lineage>
</organism>
<gene>
    <name evidence="1" type="ORF">GGQ90_004563</name>
</gene>
<evidence type="ECO:0000313" key="2">
    <source>
        <dbReference type="Proteomes" id="UP000590524"/>
    </source>
</evidence>
<comment type="caution">
    <text evidence="1">The sequence shown here is derived from an EMBL/GenBank/DDBJ whole genome shotgun (WGS) entry which is preliminary data.</text>
</comment>
<name>A0A7W6LUM5_9SPHN</name>
<dbReference type="RefSeq" id="WP_188083995.1">
    <property type="nucleotide sequence ID" value="NZ_JACIEU010000024.1"/>
</dbReference>
<accession>A0A7W6LUM5</accession>
<evidence type="ECO:0000313" key="1">
    <source>
        <dbReference type="EMBL" id="MBB4150754.1"/>
    </source>
</evidence>
<dbReference type="Proteomes" id="UP000590524">
    <property type="component" value="Unassembled WGS sequence"/>
</dbReference>
<keyword evidence="2" id="KW-1185">Reference proteome</keyword>
<reference evidence="1 2" key="1">
    <citation type="submission" date="2020-08" db="EMBL/GenBank/DDBJ databases">
        <title>Genomic Encyclopedia of Type Strains, Phase IV (KMG-IV): sequencing the most valuable type-strain genomes for metagenomic binning, comparative biology and taxonomic classification.</title>
        <authorList>
            <person name="Goeker M."/>
        </authorList>
    </citation>
    <scope>NUCLEOTIDE SEQUENCE [LARGE SCALE GENOMIC DNA]</scope>
    <source>
        <strain evidence="1 2">DSM 19371</strain>
    </source>
</reference>
<protein>
    <submittedName>
        <fullName evidence="1">Uncharacterized protein</fullName>
    </submittedName>
</protein>
<dbReference type="AlphaFoldDB" id="A0A7W6LUM5"/>
<proteinExistence type="predicted"/>
<dbReference type="EMBL" id="JACIEU010000024">
    <property type="protein sequence ID" value="MBB4150754.1"/>
    <property type="molecule type" value="Genomic_DNA"/>
</dbReference>